<proteinExistence type="predicted"/>
<dbReference type="CDD" id="cd09917">
    <property type="entry name" value="F-box_SF"/>
    <property type="match status" value="1"/>
</dbReference>
<dbReference type="InterPro" id="IPR036047">
    <property type="entry name" value="F-box-like_dom_sf"/>
</dbReference>
<dbReference type="EMBL" id="QWIN01000607">
    <property type="protein sequence ID" value="RMY49230.1"/>
    <property type="molecule type" value="Genomic_DNA"/>
</dbReference>
<gene>
    <name evidence="1" type="ORF">D0865_07616</name>
</gene>
<dbReference type="SUPFAM" id="SSF81383">
    <property type="entry name" value="F-box domain"/>
    <property type="match status" value="1"/>
</dbReference>
<dbReference type="AlphaFoldDB" id="A0A3M7CBM6"/>
<protein>
    <recommendedName>
        <fullName evidence="3">F-box domain-containing protein</fullName>
    </recommendedName>
</protein>
<evidence type="ECO:0008006" key="3">
    <source>
        <dbReference type="Google" id="ProtNLM"/>
    </source>
</evidence>
<reference evidence="1 2" key="1">
    <citation type="journal article" date="2018" name="BMC Genomics">
        <title>Genomic evidence for intraspecific hybridization in a clonal and extremely halotolerant yeast.</title>
        <authorList>
            <person name="Gostincar C."/>
            <person name="Stajich J.E."/>
            <person name="Zupancic J."/>
            <person name="Zalar P."/>
            <person name="Gunde-Cimerman N."/>
        </authorList>
    </citation>
    <scope>NUCLEOTIDE SEQUENCE [LARGE SCALE GENOMIC DNA]</scope>
    <source>
        <strain evidence="1 2">EXF-151</strain>
    </source>
</reference>
<organism evidence="1 2">
    <name type="scientific">Hortaea werneckii</name>
    <name type="common">Black yeast</name>
    <name type="synonym">Cladosporium werneckii</name>
    <dbReference type="NCBI Taxonomy" id="91943"/>
    <lineage>
        <taxon>Eukaryota</taxon>
        <taxon>Fungi</taxon>
        <taxon>Dikarya</taxon>
        <taxon>Ascomycota</taxon>
        <taxon>Pezizomycotina</taxon>
        <taxon>Dothideomycetes</taxon>
        <taxon>Dothideomycetidae</taxon>
        <taxon>Mycosphaerellales</taxon>
        <taxon>Teratosphaeriaceae</taxon>
        <taxon>Hortaea</taxon>
    </lineage>
</organism>
<evidence type="ECO:0000313" key="2">
    <source>
        <dbReference type="Proteomes" id="UP000270230"/>
    </source>
</evidence>
<sequence>MWDLVSLPRDIKHCILQLLTDPRDLYNLILTCQELRHDALPFYYNTVHVNGNVALPVLAAGLVPTNPGLQHVRHLVVKEPYGHNAIDYEAGASDSGLTSS</sequence>
<comment type="caution">
    <text evidence="1">The sequence shown here is derived from an EMBL/GenBank/DDBJ whole genome shotgun (WGS) entry which is preliminary data.</text>
</comment>
<evidence type="ECO:0000313" key="1">
    <source>
        <dbReference type="EMBL" id="RMY49230.1"/>
    </source>
</evidence>
<name>A0A3M7CBM6_HORWE</name>
<accession>A0A3M7CBM6</accession>
<dbReference type="Proteomes" id="UP000270230">
    <property type="component" value="Unassembled WGS sequence"/>
</dbReference>
<dbReference type="OrthoDB" id="3866088at2759"/>